<accession>A0A2N3N574</accession>
<keyword evidence="4" id="KW-1185">Reference proteome</keyword>
<dbReference type="InterPro" id="IPR032466">
    <property type="entry name" value="Metal_Hydrolase"/>
</dbReference>
<dbReference type="InParanoid" id="A0A2N3N574"/>
<organism evidence="3 4">
    <name type="scientific">Lomentospora prolificans</name>
    <dbReference type="NCBI Taxonomy" id="41688"/>
    <lineage>
        <taxon>Eukaryota</taxon>
        <taxon>Fungi</taxon>
        <taxon>Dikarya</taxon>
        <taxon>Ascomycota</taxon>
        <taxon>Pezizomycotina</taxon>
        <taxon>Sordariomycetes</taxon>
        <taxon>Hypocreomycetidae</taxon>
        <taxon>Microascales</taxon>
        <taxon>Microascaceae</taxon>
        <taxon>Lomentospora</taxon>
    </lineage>
</organism>
<reference evidence="3 4" key="1">
    <citation type="journal article" date="2017" name="G3 (Bethesda)">
        <title>First Draft Genome Sequence of the Pathogenic Fungus Lomentospora prolificans (Formerly Scedosporium prolificans).</title>
        <authorList>
            <person name="Luo R."/>
            <person name="Zimin A."/>
            <person name="Workman R."/>
            <person name="Fan Y."/>
            <person name="Pertea G."/>
            <person name="Grossman N."/>
            <person name="Wear M.P."/>
            <person name="Jia B."/>
            <person name="Miller H."/>
            <person name="Casadevall A."/>
            <person name="Timp W."/>
            <person name="Zhang S.X."/>
            <person name="Salzberg S.L."/>
        </authorList>
    </citation>
    <scope>NUCLEOTIDE SEQUENCE [LARGE SCALE GENOMIC DNA]</scope>
    <source>
        <strain evidence="3 4">JHH-5317</strain>
    </source>
</reference>
<proteinExistence type="inferred from homology"/>
<gene>
    <name evidence="3" type="ORF">jhhlp_006197</name>
</gene>
<dbReference type="SUPFAM" id="SSF51556">
    <property type="entry name" value="Metallo-dependent hydrolases"/>
    <property type="match status" value="1"/>
</dbReference>
<evidence type="ECO:0000313" key="3">
    <source>
        <dbReference type="EMBL" id="PKS07591.1"/>
    </source>
</evidence>
<comment type="caution">
    <text evidence="3">The sequence shown here is derived from an EMBL/GenBank/DDBJ whole genome shotgun (WGS) entry which is preliminary data.</text>
</comment>
<evidence type="ECO:0000256" key="1">
    <source>
        <dbReference type="ARBA" id="ARBA00038310"/>
    </source>
</evidence>
<dbReference type="PANTHER" id="PTHR43569">
    <property type="entry name" value="AMIDOHYDROLASE"/>
    <property type="match status" value="1"/>
</dbReference>
<protein>
    <recommendedName>
        <fullName evidence="2">Amidohydrolase-related domain-containing protein</fullName>
    </recommendedName>
</protein>
<dbReference type="InterPro" id="IPR052350">
    <property type="entry name" value="Metallo-dep_Lactonases"/>
</dbReference>
<dbReference type="AlphaFoldDB" id="A0A2N3N574"/>
<feature type="domain" description="Amidohydrolase-related" evidence="2">
    <location>
        <begin position="97"/>
        <end position="337"/>
    </location>
</feature>
<dbReference type="Pfam" id="PF04909">
    <property type="entry name" value="Amidohydro_2"/>
    <property type="match status" value="1"/>
</dbReference>
<dbReference type="GO" id="GO:0016787">
    <property type="term" value="F:hydrolase activity"/>
    <property type="evidence" value="ECO:0007669"/>
    <property type="project" value="InterPro"/>
</dbReference>
<dbReference type="Proteomes" id="UP000233524">
    <property type="component" value="Unassembled WGS sequence"/>
</dbReference>
<name>A0A2N3N574_9PEZI</name>
<evidence type="ECO:0000259" key="2">
    <source>
        <dbReference type="Pfam" id="PF04909"/>
    </source>
</evidence>
<dbReference type="InterPro" id="IPR006680">
    <property type="entry name" value="Amidohydro-rel"/>
</dbReference>
<dbReference type="EMBL" id="NLAX01000701">
    <property type="protein sequence ID" value="PKS07591.1"/>
    <property type="molecule type" value="Genomic_DNA"/>
</dbReference>
<dbReference type="STRING" id="41688.A0A2N3N574"/>
<dbReference type="Gene3D" id="3.20.20.140">
    <property type="entry name" value="Metal-dependent hydrolases"/>
    <property type="match status" value="1"/>
</dbReference>
<dbReference type="VEuPathDB" id="FungiDB:jhhlp_006197"/>
<sequence>MATFPIIDSHIHLYPEAEIPTLAWCKPDHPLASEQAVVEYASAAGSGKSLKGYILVEADRKHELTEEGWKYPLVEVAWMSRVATGNSLEDEDFDSEDAKRCLAIIPWAPVPSGEKALEQYLQKVEEAAGEAWGKVKGFRYLLQDKPHGTMLTEKFVEGIKYLGKRGFIFEIGVDQHRRGKKQLDELVELISRAHEDVPGEEKTTFIINHMCKPDLTIYNLADKGYSNWRTAIYTLSRCEKTYMQLSGGFSEMTDSLKNRTADEIFEAIHPWFGILLATFGPEKLIFGSDWPVCTVGVEENAWEKWRGVVDRMCDMASLSEEKQRLLYAGTAIKAFNLKLDD</sequence>
<dbReference type="OrthoDB" id="2135488at2759"/>
<dbReference type="PANTHER" id="PTHR43569:SF2">
    <property type="entry name" value="AMIDOHYDROLASE-RELATED DOMAIN-CONTAINING PROTEIN"/>
    <property type="match status" value="1"/>
</dbReference>
<evidence type="ECO:0000313" key="4">
    <source>
        <dbReference type="Proteomes" id="UP000233524"/>
    </source>
</evidence>
<comment type="similarity">
    <text evidence="1">Belongs to the metallo-dependent hydrolases superfamily.</text>
</comment>